<dbReference type="InterPro" id="IPR058163">
    <property type="entry name" value="LysR-type_TF_proteobact-type"/>
</dbReference>
<dbReference type="GO" id="GO:0003700">
    <property type="term" value="F:DNA-binding transcription factor activity"/>
    <property type="evidence" value="ECO:0007669"/>
    <property type="project" value="InterPro"/>
</dbReference>
<evidence type="ECO:0000256" key="2">
    <source>
        <dbReference type="ARBA" id="ARBA00023015"/>
    </source>
</evidence>
<dbReference type="SUPFAM" id="SSF46785">
    <property type="entry name" value="Winged helix' DNA-binding domain"/>
    <property type="match status" value="1"/>
</dbReference>
<dbReference type="PROSITE" id="PS50931">
    <property type="entry name" value="HTH_LYSR"/>
    <property type="match status" value="1"/>
</dbReference>
<dbReference type="CDD" id="cd08481">
    <property type="entry name" value="PBP2_GcdR_like"/>
    <property type="match status" value="1"/>
</dbReference>
<accession>A0A154IMH1</accession>
<keyword evidence="4" id="KW-0804">Transcription</keyword>
<dbReference type="GO" id="GO:0006351">
    <property type="term" value="P:DNA-templated transcription"/>
    <property type="evidence" value="ECO:0007669"/>
    <property type="project" value="TreeGrafter"/>
</dbReference>
<dbReference type="Gene3D" id="1.10.10.10">
    <property type="entry name" value="Winged helix-like DNA-binding domain superfamily/Winged helix DNA-binding domain"/>
    <property type="match status" value="1"/>
</dbReference>
<dbReference type="Gene3D" id="3.40.190.10">
    <property type="entry name" value="Periplasmic binding protein-like II"/>
    <property type="match status" value="2"/>
</dbReference>
<dbReference type="AlphaFoldDB" id="A0A154IMH1"/>
<dbReference type="InterPro" id="IPR005119">
    <property type="entry name" value="LysR_subst-bd"/>
</dbReference>
<dbReference type="InterPro" id="IPR036390">
    <property type="entry name" value="WH_DNA-bd_sf"/>
</dbReference>
<dbReference type="FunFam" id="1.10.10.10:FF:000001">
    <property type="entry name" value="LysR family transcriptional regulator"/>
    <property type="match status" value="1"/>
</dbReference>
<dbReference type="PANTHER" id="PTHR30537:SF26">
    <property type="entry name" value="GLYCINE CLEAVAGE SYSTEM TRANSCRIPTIONAL ACTIVATOR"/>
    <property type="match status" value="1"/>
</dbReference>
<proteinExistence type="inferred from homology"/>
<evidence type="ECO:0000256" key="7">
    <source>
        <dbReference type="ARBA" id="ARBA00083243"/>
    </source>
</evidence>
<name>A0A154IMH1_RHILE</name>
<dbReference type="Pfam" id="PF03466">
    <property type="entry name" value="LysR_substrate"/>
    <property type="match status" value="1"/>
</dbReference>
<dbReference type="EMBL" id="LVYU01000078">
    <property type="protein sequence ID" value="KZB01779.1"/>
    <property type="molecule type" value="Genomic_DNA"/>
</dbReference>
<dbReference type="InterPro" id="IPR036388">
    <property type="entry name" value="WH-like_DNA-bd_sf"/>
</dbReference>
<organism evidence="9">
    <name type="scientific">Rhizobium leguminosarum</name>
    <dbReference type="NCBI Taxonomy" id="384"/>
    <lineage>
        <taxon>Bacteria</taxon>
        <taxon>Pseudomonadati</taxon>
        <taxon>Pseudomonadota</taxon>
        <taxon>Alphaproteobacteria</taxon>
        <taxon>Hyphomicrobiales</taxon>
        <taxon>Rhizobiaceae</taxon>
        <taxon>Rhizobium/Agrobacterium group</taxon>
        <taxon>Rhizobium</taxon>
    </lineage>
</organism>
<evidence type="ECO:0000259" key="8">
    <source>
        <dbReference type="PROSITE" id="PS50931"/>
    </source>
</evidence>
<sequence>MKRTGPDSSTPIDAIEREGNLPSLTGLRAFILAAQYKSFSRAAEELNITQSGVSRAVRSIEEITGTPLFERTGHGLVLTESGAAYFEEVSTLLSELGAATLRLATYKSTHESLSIATLPSLGSRWLAPRLNRFLKQNPTIDISITGQIGHFDFEGSNIDAAIHYGSEAWPGSLSELIMDEVLVPMCSPSLIKPGVQPNARLLYELTLIQHTHRPTAWREWFKDVAIDHPQPNRGPRFEQYQMGIEAAKSGMGAILMPPFMVIDELTSGRLVLLHNVPIPTPWRYYLVYPKSKRSKPGVQKFRTFLRAEAKRTSEQTLQLMR</sequence>
<gene>
    <name evidence="9" type="ORF">A4A59_12115</name>
</gene>
<dbReference type="GO" id="GO:0043565">
    <property type="term" value="F:sequence-specific DNA binding"/>
    <property type="evidence" value="ECO:0007669"/>
    <property type="project" value="TreeGrafter"/>
</dbReference>
<evidence type="ECO:0000256" key="3">
    <source>
        <dbReference type="ARBA" id="ARBA00023125"/>
    </source>
</evidence>
<comment type="similarity">
    <text evidence="1">Belongs to the LysR transcriptional regulatory family.</text>
</comment>
<evidence type="ECO:0000256" key="1">
    <source>
        <dbReference type="ARBA" id="ARBA00009437"/>
    </source>
</evidence>
<protein>
    <recommendedName>
        <fullName evidence="6">HTH-type transcriptional regulator TtuA</fullName>
    </recommendedName>
    <alternativeName>
        <fullName evidence="7">Tartrate utilization transcriptional regulator</fullName>
    </alternativeName>
</protein>
<reference evidence="9" key="1">
    <citation type="submission" date="2016-03" db="EMBL/GenBank/DDBJ databases">
        <title>Microsymbionts genomes from the relict species Vavilovia formosa.</title>
        <authorList>
            <person name="Chirak E."/>
            <person name="Kimeklis A."/>
            <person name="Kopat V."/>
            <person name="Andronov E."/>
        </authorList>
    </citation>
    <scope>NUCLEOTIDE SEQUENCE [LARGE SCALE GENOMIC DNA]</scope>
    <source>
        <strain evidence="9">Vaf12</strain>
    </source>
</reference>
<dbReference type="SUPFAM" id="SSF53850">
    <property type="entry name" value="Periplasmic binding protein-like II"/>
    <property type="match status" value="1"/>
</dbReference>
<keyword evidence="3" id="KW-0238">DNA-binding</keyword>
<evidence type="ECO:0000256" key="4">
    <source>
        <dbReference type="ARBA" id="ARBA00023163"/>
    </source>
</evidence>
<comment type="function">
    <text evidence="5">Transcriptional regulator of the ttuABCDE tartrate utilization operon.</text>
</comment>
<evidence type="ECO:0000313" key="9">
    <source>
        <dbReference type="EMBL" id="KZB01779.1"/>
    </source>
</evidence>
<evidence type="ECO:0000256" key="6">
    <source>
        <dbReference type="ARBA" id="ARBA00067332"/>
    </source>
</evidence>
<keyword evidence="2" id="KW-0805">Transcription regulation</keyword>
<dbReference type="InterPro" id="IPR000847">
    <property type="entry name" value="LysR_HTH_N"/>
</dbReference>
<feature type="domain" description="HTH lysR-type" evidence="8">
    <location>
        <begin position="22"/>
        <end position="79"/>
    </location>
</feature>
<dbReference type="RefSeq" id="WP_062940815.1">
    <property type="nucleotide sequence ID" value="NZ_CP171845.1"/>
</dbReference>
<comment type="caution">
    <text evidence="9">The sequence shown here is derived from an EMBL/GenBank/DDBJ whole genome shotgun (WGS) entry which is preliminary data.</text>
</comment>
<dbReference type="Pfam" id="PF00126">
    <property type="entry name" value="HTH_1"/>
    <property type="match status" value="1"/>
</dbReference>
<dbReference type="PRINTS" id="PR00039">
    <property type="entry name" value="HTHLYSR"/>
</dbReference>
<dbReference type="PANTHER" id="PTHR30537">
    <property type="entry name" value="HTH-TYPE TRANSCRIPTIONAL REGULATOR"/>
    <property type="match status" value="1"/>
</dbReference>
<evidence type="ECO:0000256" key="5">
    <source>
        <dbReference type="ARBA" id="ARBA00054626"/>
    </source>
</evidence>